<gene>
    <name evidence="3" type="ORF">SAMN02745136_02254</name>
</gene>
<evidence type="ECO:0000259" key="2">
    <source>
        <dbReference type="Pfam" id="PF00144"/>
    </source>
</evidence>
<evidence type="ECO:0000313" key="3">
    <source>
        <dbReference type="EMBL" id="SHK34463.1"/>
    </source>
</evidence>
<keyword evidence="1" id="KW-0812">Transmembrane</keyword>
<dbReference type="SUPFAM" id="SSF56601">
    <property type="entry name" value="beta-lactamase/transpeptidase-like"/>
    <property type="match status" value="1"/>
</dbReference>
<proteinExistence type="predicted"/>
<name>A0A1M6RPU9_9FIRM</name>
<feature type="transmembrane region" description="Helical" evidence="1">
    <location>
        <begin position="42"/>
        <end position="62"/>
    </location>
</feature>
<keyword evidence="1" id="KW-0472">Membrane</keyword>
<keyword evidence="4" id="KW-1185">Reference proteome</keyword>
<organism evidence="3 4">
    <name type="scientific">Anaerocolumna jejuensis DSM 15929</name>
    <dbReference type="NCBI Taxonomy" id="1121322"/>
    <lineage>
        <taxon>Bacteria</taxon>
        <taxon>Bacillati</taxon>
        <taxon>Bacillota</taxon>
        <taxon>Clostridia</taxon>
        <taxon>Lachnospirales</taxon>
        <taxon>Lachnospiraceae</taxon>
        <taxon>Anaerocolumna</taxon>
    </lineage>
</organism>
<reference evidence="3 4" key="1">
    <citation type="submission" date="2016-11" db="EMBL/GenBank/DDBJ databases">
        <authorList>
            <person name="Jaros S."/>
            <person name="Januszkiewicz K."/>
            <person name="Wedrychowicz H."/>
        </authorList>
    </citation>
    <scope>NUCLEOTIDE SEQUENCE [LARGE SCALE GENOMIC DNA]</scope>
    <source>
        <strain evidence="3 4">DSM 15929</strain>
    </source>
</reference>
<dbReference type="AlphaFoldDB" id="A0A1M6RPU9"/>
<dbReference type="InterPro" id="IPR001466">
    <property type="entry name" value="Beta-lactam-related"/>
</dbReference>
<dbReference type="InterPro" id="IPR050491">
    <property type="entry name" value="AmpC-like"/>
</dbReference>
<sequence length="394" mass="45272">MEVTDISEWVYENDHHQFYETVIGHNLGGIMRLRKMKNRKKLRVIICIAGFAVLAVFGWYIWGMHQMRKIPKLSFQDALEYTTKNNEDAIISVGIIKDGQAAYTLYGENGKELPAKMHTYEIGSLTKTFTAAMISKAIQEGKIDINDTIDKYLPLAEGKNYPDIEELLTHTSGYKAYYFENPMSSNFLYRRNDFYGITKKMVLNKASAIDLPADEHPFHYSNYGYAVLGLLLEKVYQKDYRVLMNQFIEEDLQLKNTRISDKNGDLSNYWDWKEKDAYLSAGAITSDISDMLAYAKMQLEEDNYFKQCHESIKEINASTEEYKMMDINMDAIGMAWIIDKENNIIWHNGGTDNYNSYIGFNLKKGTAVVILSNLPPGYRIPATVLGVKLLKLLD</sequence>
<dbReference type="InterPro" id="IPR012338">
    <property type="entry name" value="Beta-lactam/transpept-like"/>
</dbReference>
<protein>
    <submittedName>
        <fullName evidence="3">CubicO group peptidase, beta-lactamase class C family</fullName>
    </submittedName>
</protein>
<dbReference type="Pfam" id="PF00144">
    <property type="entry name" value="Beta-lactamase"/>
    <property type="match status" value="1"/>
</dbReference>
<dbReference type="EMBL" id="FRAC01000011">
    <property type="protein sequence ID" value="SHK34463.1"/>
    <property type="molecule type" value="Genomic_DNA"/>
</dbReference>
<dbReference type="PANTHER" id="PTHR46825:SF9">
    <property type="entry name" value="BETA-LACTAMASE-RELATED DOMAIN-CONTAINING PROTEIN"/>
    <property type="match status" value="1"/>
</dbReference>
<dbReference type="PANTHER" id="PTHR46825">
    <property type="entry name" value="D-ALANYL-D-ALANINE-CARBOXYPEPTIDASE/ENDOPEPTIDASE AMPH"/>
    <property type="match status" value="1"/>
</dbReference>
<dbReference type="STRING" id="1121322.SAMN02745136_02254"/>
<dbReference type="Gene3D" id="3.40.710.10">
    <property type="entry name" value="DD-peptidase/beta-lactamase superfamily"/>
    <property type="match status" value="1"/>
</dbReference>
<evidence type="ECO:0000256" key="1">
    <source>
        <dbReference type="SAM" id="Phobius"/>
    </source>
</evidence>
<dbReference type="Proteomes" id="UP000184386">
    <property type="component" value="Unassembled WGS sequence"/>
</dbReference>
<feature type="domain" description="Beta-lactamase-related" evidence="2">
    <location>
        <begin position="92"/>
        <end position="377"/>
    </location>
</feature>
<keyword evidence="1" id="KW-1133">Transmembrane helix</keyword>
<evidence type="ECO:0000313" key="4">
    <source>
        <dbReference type="Proteomes" id="UP000184386"/>
    </source>
</evidence>
<accession>A0A1M6RPU9</accession>